<accession>A0A839V0Q8</accession>
<evidence type="ECO:0000256" key="8">
    <source>
        <dbReference type="PIRSR" id="PIRSR618044-2"/>
    </source>
</evidence>
<evidence type="ECO:0000313" key="13">
    <source>
        <dbReference type="Proteomes" id="UP000557688"/>
    </source>
</evidence>
<evidence type="ECO:0000256" key="3">
    <source>
        <dbReference type="ARBA" id="ARBA00022801"/>
    </source>
</evidence>
<evidence type="ECO:0000256" key="7">
    <source>
        <dbReference type="PIRSR" id="PIRSR618044-1"/>
    </source>
</evidence>
<name>A0A839V0Q8_9PROT</name>
<keyword evidence="6" id="KW-0961">Cell wall biogenesis/degradation</keyword>
<proteinExistence type="inferred from homology"/>
<evidence type="ECO:0000256" key="10">
    <source>
        <dbReference type="SAM" id="Phobius"/>
    </source>
</evidence>
<dbReference type="PRINTS" id="PR00725">
    <property type="entry name" value="DADACBPTASE1"/>
</dbReference>
<keyword evidence="13" id="KW-1185">Reference proteome</keyword>
<keyword evidence="12" id="KW-0121">Carboxypeptidase</keyword>
<dbReference type="GO" id="GO:0071555">
    <property type="term" value="P:cell wall organization"/>
    <property type="evidence" value="ECO:0007669"/>
    <property type="project" value="UniProtKB-KW"/>
</dbReference>
<dbReference type="PANTHER" id="PTHR21581">
    <property type="entry name" value="D-ALANYL-D-ALANINE CARBOXYPEPTIDASE"/>
    <property type="match status" value="1"/>
</dbReference>
<evidence type="ECO:0000256" key="2">
    <source>
        <dbReference type="ARBA" id="ARBA00022729"/>
    </source>
</evidence>
<evidence type="ECO:0000256" key="6">
    <source>
        <dbReference type="ARBA" id="ARBA00023316"/>
    </source>
</evidence>
<comment type="caution">
    <text evidence="12">The sequence shown here is derived from an EMBL/GenBank/DDBJ whole genome shotgun (WGS) entry which is preliminary data.</text>
</comment>
<evidence type="ECO:0000256" key="4">
    <source>
        <dbReference type="ARBA" id="ARBA00022960"/>
    </source>
</evidence>
<dbReference type="Pfam" id="PF00768">
    <property type="entry name" value="Peptidase_S11"/>
    <property type="match status" value="1"/>
</dbReference>
<evidence type="ECO:0000256" key="1">
    <source>
        <dbReference type="ARBA" id="ARBA00007164"/>
    </source>
</evidence>
<dbReference type="InterPro" id="IPR012338">
    <property type="entry name" value="Beta-lactam/transpept-like"/>
</dbReference>
<dbReference type="EC" id="3.4.16.4" evidence="12"/>
<evidence type="ECO:0000256" key="5">
    <source>
        <dbReference type="ARBA" id="ARBA00022984"/>
    </source>
</evidence>
<dbReference type="InterPro" id="IPR018044">
    <property type="entry name" value="Peptidase_S11"/>
</dbReference>
<organism evidence="12 13">
    <name type="scientific">Endobacter medicaginis</name>
    <dbReference type="NCBI Taxonomy" id="1181271"/>
    <lineage>
        <taxon>Bacteria</taxon>
        <taxon>Pseudomonadati</taxon>
        <taxon>Pseudomonadota</taxon>
        <taxon>Alphaproteobacteria</taxon>
        <taxon>Acetobacterales</taxon>
        <taxon>Acetobacteraceae</taxon>
        <taxon>Endobacter</taxon>
    </lineage>
</organism>
<dbReference type="Gene3D" id="3.40.710.10">
    <property type="entry name" value="DD-peptidase/beta-lactamase superfamily"/>
    <property type="match status" value="1"/>
</dbReference>
<dbReference type="GO" id="GO:0009002">
    <property type="term" value="F:serine-type D-Ala-D-Ala carboxypeptidase activity"/>
    <property type="evidence" value="ECO:0007669"/>
    <property type="project" value="UniProtKB-EC"/>
</dbReference>
<dbReference type="GO" id="GO:0006508">
    <property type="term" value="P:proteolysis"/>
    <property type="evidence" value="ECO:0007669"/>
    <property type="project" value="InterPro"/>
</dbReference>
<evidence type="ECO:0000259" key="11">
    <source>
        <dbReference type="Pfam" id="PF00768"/>
    </source>
</evidence>
<keyword evidence="10" id="KW-0812">Transmembrane</keyword>
<feature type="active site" evidence="7">
    <location>
        <position position="139"/>
    </location>
</feature>
<dbReference type="RefSeq" id="WP_183274875.1">
    <property type="nucleotide sequence ID" value="NZ_JACHXV010000003.1"/>
</dbReference>
<evidence type="ECO:0000256" key="9">
    <source>
        <dbReference type="RuleBase" id="RU004016"/>
    </source>
</evidence>
<dbReference type="Proteomes" id="UP000557688">
    <property type="component" value="Unassembled WGS sequence"/>
</dbReference>
<dbReference type="AlphaFoldDB" id="A0A839V0Q8"/>
<keyword evidence="10" id="KW-1133">Transmembrane helix</keyword>
<evidence type="ECO:0000313" key="12">
    <source>
        <dbReference type="EMBL" id="MBB3173212.1"/>
    </source>
</evidence>
<keyword evidence="12" id="KW-0645">Protease</keyword>
<dbReference type="InterPro" id="IPR001967">
    <property type="entry name" value="Peptidase_S11_N"/>
</dbReference>
<feature type="active site" description="Acyl-ester intermediate" evidence="7">
    <location>
        <position position="79"/>
    </location>
</feature>
<keyword evidence="2" id="KW-0732">Signal</keyword>
<dbReference type="PANTHER" id="PTHR21581:SF6">
    <property type="entry name" value="TRAFFICKING PROTEIN PARTICLE COMPLEX SUBUNIT 12"/>
    <property type="match status" value="1"/>
</dbReference>
<feature type="binding site" evidence="8">
    <location>
        <position position="242"/>
    </location>
    <ligand>
        <name>substrate</name>
    </ligand>
</feature>
<dbReference type="GO" id="GO:0009252">
    <property type="term" value="P:peptidoglycan biosynthetic process"/>
    <property type="evidence" value="ECO:0007669"/>
    <property type="project" value="UniProtKB-KW"/>
</dbReference>
<comment type="similarity">
    <text evidence="1 9">Belongs to the peptidase S11 family.</text>
</comment>
<keyword evidence="4" id="KW-0133">Cell shape</keyword>
<feature type="domain" description="Peptidase S11 D-alanyl-D-alanine carboxypeptidase A N-terminal" evidence="11">
    <location>
        <begin position="45"/>
        <end position="271"/>
    </location>
</feature>
<dbReference type="SUPFAM" id="SSF56601">
    <property type="entry name" value="beta-lactamase/transpeptidase-like"/>
    <property type="match status" value="1"/>
</dbReference>
<feature type="transmembrane region" description="Helical" evidence="10">
    <location>
        <begin position="27"/>
        <end position="45"/>
    </location>
</feature>
<reference evidence="12 13" key="1">
    <citation type="submission" date="2020-08" db="EMBL/GenBank/DDBJ databases">
        <title>Genomic Encyclopedia of Type Strains, Phase III (KMG-III): the genomes of soil and plant-associated and newly described type strains.</title>
        <authorList>
            <person name="Whitman W."/>
        </authorList>
    </citation>
    <scope>NUCLEOTIDE SEQUENCE [LARGE SCALE GENOMIC DNA]</scope>
    <source>
        <strain evidence="12 13">CECT 8088</strain>
    </source>
</reference>
<dbReference type="GO" id="GO:0008360">
    <property type="term" value="P:regulation of cell shape"/>
    <property type="evidence" value="ECO:0007669"/>
    <property type="project" value="UniProtKB-KW"/>
</dbReference>
<keyword evidence="10" id="KW-0472">Membrane</keyword>
<keyword evidence="5" id="KW-0573">Peptidoglycan synthesis</keyword>
<feature type="active site" description="Proton acceptor" evidence="7">
    <location>
        <position position="82"/>
    </location>
</feature>
<dbReference type="EMBL" id="JACHXV010000003">
    <property type="protein sequence ID" value="MBB3173212.1"/>
    <property type="molecule type" value="Genomic_DNA"/>
</dbReference>
<protein>
    <submittedName>
        <fullName evidence="12">D-alanyl-D-alanine carboxypeptidase</fullName>
        <ecNumber evidence="12">3.4.16.4</ecNumber>
    </submittedName>
</protein>
<gene>
    <name evidence="12" type="ORF">FHR90_001030</name>
</gene>
<keyword evidence="3 12" id="KW-0378">Hydrolase</keyword>
<sequence>MTDGCGAGVAGACAPIAGGRRRRLGRLGALSALLAACLPLAPVAAHAQYHHMLSTITLDASTGNVLSQDNPDLQRYPASLTKLMTLYLTFKALKAGQISLDTAVPVSIHAASMEPSKLGLVPGSYFTVQQAVLGLVTKSANDAACALGELLGGGDEDAFADLMTRQAHALGMNATTFRNASGLPDPEQVTTARDLALLTRHLLIDFPDQYHWFSVPSFVFRGRMVMNHDPMLRIYPGADGLKTGYTLEAGRNLVTSAVRGNVRLVGVVLGAWSNTQRSNVMASLLDDGFRQEGVPVDAAPRIDTPDDSDELLAAAAASHHRSSYAARHAGRKSHSPAAGVALASAHGANRRGSKLRGASVHLVVAKPAAAHATSHAKHAKSPRHRA</sequence>